<dbReference type="Proteomes" id="UP000199622">
    <property type="component" value="Unassembled WGS sequence"/>
</dbReference>
<dbReference type="EMBL" id="FNSO01000004">
    <property type="protein sequence ID" value="SEC38145.1"/>
    <property type="molecule type" value="Genomic_DNA"/>
</dbReference>
<sequence>MPRHLDVTFGPDAHNRLDEAAEPGREGALAALESFYYAFNQRDLDAFRRVWTTDPLAQLNNPLGGILRGGEAITEALAAYQRAIRG</sequence>
<reference evidence="2" key="1">
    <citation type="submission" date="2016-10" db="EMBL/GenBank/DDBJ databases">
        <authorList>
            <person name="Varghese N."/>
            <person name="Submissions S."/>
        </authorList>
    </citation>
    <scope>NUCLEOTIDE SEQUENCE [LARGE SCALE GENOMIC DNA]</scope>
    <source>
        <strain evidence="2">DSM 44544</strain>
    </source>
</reference>
<name>A0A1H4S1S2_9PSEU</name>
<dbReference type="SUPFAM" id="SSF54427">
    <property type="entry name" value="NTF2-like"/>
    <property type="match status" value="1"/>
</dbReference>
<evidence type="ECO:0008006" key="3">
    <source>
        <dbReference type="Google" id="ProtNLM"/>
    </source>
</evidence>
<evidence type="ECO:0000313" key="1">
    <source>
        <dbReference type="EMBL" id="SEC38145.1"/>
    </source>
</evidence>
<keyword evidence="2" id="KW-1185">Reference proteome</keyword>
<proteinExistence type="predicted"/>
<dbReference type="Gene3D" id="3.10.450.50">
    <property type="match status" value="1"/>
</dbReference>
<dbReference type="InterPro" id="IPR032710">
    <property type="entry name" value="NTF2-like_dom_sf"/>
</dbReference>
<accession>A0A1H4S1S2</accession>
<gene>
    <name evidence="1" type="ORF">SAMN04489727_3548</name>
</gene>
<protein>
    <recommendedName>
        <fullName evidence="3">SnoaL-like domain-containing protein</fullName>
    </recommendedName>
</protein>
<dbReference type="AlphaFoldDB" id="A0A1H4S1S2"/>
<dbReference type="STRING" id="208445.SAMN04489727_3548"/>
<organism evidence="1 2">
    <name type="scientific">Amycolatopsis tolypomycina</name>
    <dbReference type="NCBI Taxonomy" id="208445"/>
    <lineage>
        <taxon>Bacteria</taxon>
        <taxon>Bacillati</taxon>
        <taxon>Actinomycetota</taxon>
        <taxon>Actinomycetes</taxon>
        <taxon>Pseudonocardiales</taxon>
        <taxon>Pseudonocardiaceae</taxon>
        <taxon>Amycolatopsis</taxon>
    </lineage>
</organism>
<dbReference type="RefSeq" id="WP_244170198.1">
    <property type="nucleotide sequence ID" value="NZ_FNSO01000004.1"/>
</dbReference>
<evidence type="ECO:0000313" key="2">
    <source>
        <dbReference type="Proteomes" id="UP000199622"/>
    </source>
</evidence>